<evidence type="ECO:0000256" key="1">
    <source>
        <dbReference type="SAM" id="MobiDB-lite"/>
    </source>
</evidence>
<gene>
    <name evidence="2" type="ORF">AN484_28920</name>
</gene>
<evidence type="ECO:0000313" key="2">
    <source>
        <dbReference type="EMBL" id="OBQ31568.1"/>
    </source>
</evidence>
<dbReference type="AlphaFoldDB" id="A0A1B7W365"/>
<organism evidence="2 3">
    <name type="scientific">Aphanizomenon flos-aquae WA102</name>
    <dbReference type="NCBI Taxonomy" id="1710896"/>
    <lineage>
        <taxon>Bacteria</taxon>
        <taxon>Bacillati</taxon>
        <taxon>Cyanobacteriota</taxon>
        <taxon>Cyanophyceae</taxon>
        <taxon>Nostocales</taxon>
        <taxon>Aphanizomenonaceae</taxon>
        <taxon>Aphanizomenon</taxon>
    </lineage>
</organism>
<name>A0A1B7W365_APHFL</name>
<feature type="region of interest" description="Disordered" evidence="1">
    <location>
        <begin position="1"/>
        <end position="24"/>
    </location>
</feature>
<comment type="caution">
    <text evidence="2">The sequence shown here is derived from an EMBL/GenBank/DDBJ whole genome shotgun (WGS) entry which is preliminary data.</text>
</comment>
<protein>
    <submittedName>
        <fullName evidence="2">Uncharacterized protein</fullName>
    </submittedName>
</protein>
<reference evidence="2 3" key="1">
    <citation type="submission" date="2015-09" db="EMBL/GenBank/DDBJ databases">
        <title>Aphanizomenon flos-aquae WA102.</title>
        <authorList>
            <person name="Driscoll C."/>
        </authorList>
    </citation>
    <scope>NUCLEOTIDE SEQUENCE [LARGE SCALE GENOMIC DNA]</scope>
    <source>
        <strain evidence="2">WA102</strain>
    </source>
</reference>
<accession>A0A1B7W365</accession>
<sequence>MSPAATAASTVTSSDWEATQRAATQAQPRIAIFQNIKKFAPDAFTGPGGARKELAAGILNAVGISAYEAEKV</sequence>
<dbReference type="Proteomes" id="UP000092093">
    <property type="component" value="Unassembled WGS sequence"/>
</dbReference>
<evidence type="ECO:0000313" key="3">
    <source>
        <dbReference type="Proteomes" id="UP000092093"/>
    </source>
</evidence>
<proteinExistence type="predicted"/>
<dbReference type="EMBL" id="LJOW01001133">
    <property type="protein sequence ID" value="OBQ31568.1"/>
    <property type="molecule type" value="Genomic_DNA"/>
</dbReference>